<keyword evidence="2" id="KW-0521">NADP</keyword>
<dbReference type="PANTHER" id="PTHR38011">
    <property type="entry name" value="DIHYDROFOLATE REDUCTASE FAMILY PROTEIN (AFU_ORTHOLOGUE AFUA_8G06820)"/>
    <property type="match status" value="1"/>
</dbReference>
<comment type="caution">
    <text evidence="5">The sequence shown here is derived from an EMBL/GenBank/DDBJ whole genome shotgun (WGS) entry which is preliminary data.</text>
</comment>
<sequence length="262" mass="27542">MRATAPLRPLPDRDPLAAQDWSRLLAERTGAATRAAPASSLAELYAPLVAARELVVAQVGQSLDGRVATRTGDARDISGPAGLRHLHRCRALVDAVVVGVGTVVADDPALTVRLVPGHNPVRVVLDPQARVPTDARLLHDGASRTLLLHGPGRRPQACAAHVERAVLPVRDGRFAPREVLAVLRAHGLRRVLVEGGACTIGAFVEAGCVDRLHVAIAPLLIGSGPSGIAFGAVERLAEARRPPTRVYDLGGDIVFDCDLRGA</sequence>
<dbReference type="Pfam" id="PF01872">
    <property type="entry name" value="RibD_C"/>
    <property type="match status" value="1"/>
</dbReference>
<evidence type="ECO:0000256" key="2">
    <source>
        <dbReference type="ARBA" id="ARBA00022857"/>
    </source>
</evidence>
<evidence type="ECO:0000256" key="1">
    <source>
        <dbReference type="ARBA" id="ARBA00005104"/>
    </source>
</evidence>
<feature type="domain" description="Bacterial bifunctional deaminase-reductase C-terminal" evidence="4">
    <location>
        <begin position="55"/>
        <end position="233"/>
    </location>
</feature>
<dbReference type="InterPro" id="IPR050765">
    <property type="entry name" value="Riboflavin_Biosynth_HTPR"/>
</dbReference>
<dbReference type="PANTHER" id="PTHR38011:SF7">
    <property type="entry name" value="2,5-DIAMINO-6-RIBOSYLAMINO-4(3H)-PYRIMIDINONE 5'-PHOSPHATE REDUCTASE"/>
    <property type="match status" value="1"/>
</dbReference>
<dbReference type="InterPro" id="IPR024072">
    <property type="entry name" value="DHFR-like_dom_sf"/>
</dbReference>
<proteinExistence type="predicted"/>
<evidence type="ECO:0000313" key="5">
    <source>
        <dbReference type="EMBL" id="MFC4728585.1"/>
    </source>
</evidence>
<comment type="pathway">
    <text evidence="1">Cofactor biosynthesis; riboflavin biosynthesis.</text>
</comment>
<accession>A0ABV9NNH8</accession>
<dbReference type="SUPFAM" id="SSF53597">
    <property type="entry name" value="Dihydrofolate reductase-like"/>
    <property type="match status" value="1"/>
</dbReference>
<dbReference type="Gene3D" id="3.40.430.10">
    <property type="entry name" value="Dihydrofolate Reductase, subunit A"/>
    <property type="match status" value="1"/>
</dbReference>
<protein>
    <submittedName>
        <fullName evidence="5">RibD family protein</fullName>
    </submittedName>
</protein>
<keyword evidence="3" id="KW-0560">Oxidoreductase</keyword>
<dbReference type="EMBL" id="JBHSGG010000029">
    <property type="protein sequence ID" value="MFC4728585.1"/>
    <property type="molecule type" value="Genomic_DNA"/>
</dbReference>
<evidence type="ECO:0000259" key="4">
    <source>
        <dbReference type="Pfam" id="PF01872"/>
    </source>
</evidence>
<organism evidence="5 6">
    <name type="scientific">Coralloluteibacterium thermophilum</name>
    <dbReference type="NCBI Taxonomy" id="2707049"/>
    <lineage>
        <taxon>Bacteria</taxon>
        <taxon>Pseudomonadati</taxon>
        <taxon>Pseudomonadota</taxon>
        <taxon>Gammaproteobacteria</taxon>
        <taxon>Lysobacterales</taxon>
        <taxon>Lysobacteraceae</taxon>
        <taxon>Coralloluteibacterium</taxon>
    </lineage>
</organism>
<reference evidence="6" key="1">
    <citation type="journal article" date="2019" name="Int. J. Syst. Evol. Microbiol.">
        <title>The Global Catalogue of Microorganisms (GCM) 10K type strain sequencing project: providing services to taxonomists for standard genome sequencing and annotation.</title>
        <authorList>
            <consortium name="The Broad Institute Genomics Platform"/>
            <consortium name="The Broad Institute Genome Sequencing Center for Infectious Disease"/>
            <person name="Wu L."/>
            <person name="Ma J."/>
        </authorList>
    </citation>
    <scope>NUCLEOTIDE SEQUENCE [LARGE SCALE GENOMIC DNA]</scope>
    <source>
        <strain evidence="6">CGMCC 1.13574</strain>
    </source>
</reference>
<dbReference type="InterPro" id="IPR002734">
    <property type="entry name" value="RibDG_C"/>
</dbReference>
<gene>
    <name evidence="5" type="ORF">ACFO3Q_10435</name>
</gene>
<evidence type="ECO:0000313" key="6">
    <source>
        <dbReference type="Proteomes" id="UP001595892"/>
    </source>
</evidence>
<evidence type="ECO:0000256" key="3">
    <source>
        <dbReference type="ARBA" id="ARBA00023002"/>
    </source>
</evidence>
<dbReference type="RefSeq" id="WP_377004614.1">
    <property type="nucleotide sequence ID" value="NZ_JBHSGG010000029.1"/>
</dbReference>
<keyword evidence="6" id="KW-1185">Reference proteome</keyword>
<dbReference type="Proteomes" id="UP001595892">
    <property type="component" value="Unassembled WGS sequence"/>
</dbReference>
<name>A0ABV9NNH8_9GAMM</name>